<gene>
    <name evidence="2" type="ORF">C8D88_104126</name>
</gene>
<evidence type="ECO:0000259" key="1">
    <source>
        <dbReference type="Pfam" id="PF12680"/>
    </source>
</evidence>
<dbReference type="Pfam" id="PF12680">
    <property type="entry name" value="SnoaL_2"/>
    <property type="match status" value="1"/>
</dbReference>
<sequence length="138" mass="15316">MRATASRTSHPHTEILRAIYADLPTLADYADDDVVLHRADRTAEDPGLCRGVQAVVAHERALLRATGNTLVMDVEHITANDHFGAVLGVLRTSRPREIAMPFCGLWRFADGRIVEHWENAYDVAELRALFTTNGDGHD</sequence>
<reference evidence="2 3" key="1">
    <citation type="submission" date="2018-05" db="EMBL/GenBank/DDBJ databases">
        <title>Genomic Encyclopedia of Type Strains, Phase IV (KMG-IV): sequencing the most valuable type-strain genomes for metagenomic binning, comparative biology and taxonomic classification.</title>
        <authorList>
            <person name="Goeker M."/>
        </authorList>
    </citation>
    <scope>NUCLEOTIDE SEQUENCE [LARGE SCALE GENOMIC DNA]</scope>
    <source>
        <strain evidence="2 3">DSM 45480</strain>
    </source>
</reference>
<accession>A0A316I1F8</accession>
<dbReference type="Gene3D" id="3.10.450.50">
    <property type="match status" value="1"/>
</dbReference>
<evidence type="ECO:0000313" key="2">
    <source>
        <dbReference type="EMBL" id="PWK86965.1"/>
    </source>
</evidence>
<organism evidence="2 3">
    <name type="scientific">Lentzea atacamensis</name>
    <dbReference type="NCBI Taxonomy" id="531938"/>
    <lineage>
        <taxon>Bacteria</taxon>
        <taxon>Bacillati</taxon>
        <taxon>Actinomycetota</taxon>
        <taxon>Actinomycetes</taxon>
        <taxon>Pseudonocardiales</taxon>
        <taxon>Pseudonocardiaceae</taxon>
        <taxon>Lentzea</taxon>
    </lineage>
</organism>
<dbReference type="Proteomes" id="UP000246005">
    <property type="component" value="Unassembled WGS sequence"/>
</dbReference>
<comment type="caution">
    <text evidence="2">The sequence shown here is derived from an EMBL/GenBank/DDBJ whole genome shotgun (WGS) entry which is preliminary data.</text>
</comment>
<dbReference type="SUPFAM" id="SSF54427">
    <property type="entry name" value="NTF2-like"/>
    <property type="match status" value="1"/>
</dbReference>
<dbReference type="InterPro" id="IPR037401">
    <property type="entry name" value="SnoaL-like"/>
</dbReference>
<proteinExistence type="predicted"/>
<dbReference type="EMBL" id="QGHB01000004">
    <property type="protein sequence ID" value="PWK86965.1"/>
    <property type="molecule type" value="Genomic_DNA"/>
</dbReference>
<dbReference type="AlphaFoldDB" id="A0A316I1F8"/>
<dbReference type="RefSeq" id="WP_109636610.1">
    <property type="nucleotide sequence ID" value="NZ_QGHB01000004.1"/>
</dbReference>
<evidence type="ECO:0000313" key="3">
    <source>
        <dbReference type="Proteomes" id="UP000246005"/>
    </source>
</evidence>
<dbReference type="InterPro" id="IPR032710">
    <property type="entry name" value="NTF2-like_dom_sf"/>
</dbReference>
<protein>
    <submittedName>
        <fullName evidence="2">SnoaL-like protein</fullName>
    </submittedName>
</protein>
<name>A0A316I1F8_9PSEU</name>
<feature type="domain" description="SnoaL-like" evidence="1">
    <location>
        <begin position="22"/>
        <end position="116"/>
    </location>
</feature>